<organism evidence="4 5">
    <name type="scientific">Cohaesibacter marisflavi</name>
    <dbReference type="NCBI Taxonomy" id="655353"/>
    <lineage>
        <taxon>Bacteria</taxon>
        <taxon>Pseudomonadati</taxon>
        <taxon>Pseudomonadota</taxon>
        <taxon>Alphaproteobacteria</taxon>
        <taxon>Hyphomicrobiales</taxon>
        <taxon>Cohaesibacteraceae</taxon>
    </lineage>
</organism>
<feature type="domain" description="Methyltransferase small" evidence="3">
    <location>
        <begin position="64"/>
        <end position="140"/>
    </location>
</feature>
<keyword evidence="2" id="KW-0949">S-adenosyl-L-methionine</keyword>
<gene>
    <name evidence="4" type="ORF">SAMN04488056_12119</name>
</gene>
<keyword evidence="5" id="KW-1185">Reference proteome</keyword>
<dbReference type="GO" id="GO:0032259">
    <property type="term" value="P:methylation"/>
    <property type="evidence" value="ECO:0007669"/>
    <property type="project" value="UniProtKB-KW"/>
</dbReference>
<dbReference type="Proteomes" id="UP000199236">
    <property type="component" value="Unassembled WGS sequence"/>
</dbReference>
<proteinExistence type="predicted"/>
<dbReference type="SUPFAM" id="SSF53335">
    <property type="entry name" value="S-adenosyl-L-methionine-dependent methyltransferases"/>
    <property type="match status" value="1"/>
</dbReference>
<dbReference type="STRING" id="655353.SAMN04488056_12119"/>
<name>A0A1I5MF96_9HYPH</name>
<keyword evidence="4" id="KW-0808">Transferase</keyword>
<evidence type="ECO:0000313" key="5">
    <source>
        <dbReference type="Proteomes" id="UP000199236"/>
    </source>
</evidence>
<evidence type="ECO:0000256" key="1">
    <source>
        <dbReference type="ARBA" id="ARBA00022603"/>
    </source>
</evidence>
<dbReference type="EMBL" id="FOVR01000021">
    <property type="protein sequence ID" value="SFP08298.1"/>
    <property type="molecule type" value="Genomic_DNA"/>
</dbReference>
<dbReference type="PRINTS" id="PR00507">
    <property type="entry name" value="N12N6MTFRASE"/>
</dbReference>
<dbReference type="GO" id="GO:0008757">
    <property type="term" value="F:S-adenosylmethionine-dependent methyltransferase activity"/>
    <property type="evidence" value="ECO:0007669"/>
    <property type="project" value="UniProtKB-ARBA"/>
</dbReference>
<dbReference type="PROSITE" id="PS00092">
    <property type="entry name" value="N6_MTASE"/>
    <property type="match status" value="1"/>
</dbReference>
<dbReference type="InterPro" id="IPR007848">
    <property type="entry name" value="Small_mtfrase_dom"/>
</dbReference>
<dbReference type="RefSeq" id="WP_210186861.1">
    <property type="nucleotide sequence ID" value="NZ_FOVR01000021.1"/>
</dbReference>
<evidence type="ECO:0000313" key="4">
    <source>
        <dbReference type="EMBL" id="SFP08298.1"/>
    </source>
</evidence>
<dbReference type="AlphaFoldDB" id="A0A1I5MF96"/>
<sequence>MKLTKAQTKAHNEAEAILTKDRLSDDEKLFVLDNWQEGASHNNAYAGAFFTPSGLARDFSLEIMNGHVIDLCAGIGALSLHALWSGRAESLTCVEINPAYVEIGKKIVPEANWICASVFDFAPTRRFDCAISNPPFGKVRTRSEKGMDFEFQVIEIASRMAEAGAFILPQTSAGFRYSGERYYLRSESRKFKSFSENTGITIEPGCGIDTEIYRGDWRGVSPCVEIVVCEFPAPIFSTPLQTGLFDMVA</sequence>
<accession>A0A1I5MF96</accession>
<keyword evidence="1 4" id="KW-0489">Methyltransferase</keyword>
<dbReference type="InterPro" id="IPR002052">
    <property type="entry name" value="DNA_methylase_N6_adenine_CS"/>
</dbReference>
<dbReference type="GO" id="GO:0003676">
    <property type="term" value="F:nucleic acid binding"/>
    <property type="evidence" value="ECO:0007669"/>
    <property type="project" value="InterPro"/>
</dbReference>
<reference evidence="4 5" key="1">
    <citation type="submission" date="2016-10" db="EMBL/GenBank/DDBJ databases">
        <authorList>
            <person name="de Groot N.N."/>
        </authorList>
    </citation>
    <scope>NUCLEOTIDE SEQUENCE [LARGE SCALE GENOMIC DNA]</scope>
    <source>
        <strain evidence="4 5">CGMCC 1.9157</strain>
    </source>
</reference>
<evidence type="ECO:0000259" key="3">
    <source>
        <dbReference type="Pfam" id="PF05175"/>
    </source>
</evidence>
<evidence type="ECO:0000256" key="2">
    <source>
        <dbReference type="ARBA" id="ARBA00022691"/>
    </source>
</evidence>
<dbReference type="GO" id="GO:0008170">
    <property type="term" value="F:N-methyltransferase activity"/>
    <property type="evidence" value="ECO:0007669"/>
    <property type="project" value="UniProtKB-ARBA"/>
</dbReference>
<dbReference type="Pfam" id="PF05175">
    <property type="entry name" value="MTS"/>
    <property type="match status" value="1"/>
</dbReference>
<dbReference type="Gene3D" id="3.40.50.150">
    <property type="entry name" value="Vaccinia Virus protein VP39"/>
    <property type="match status" value="1"/>
</dbReference>
<dbReference type="InterPro" id="IPR029063">
    <property type="entry name" value="SAM-dependent_MTases_sf"/>
</dbReference>
<dbReference type="CDD" id="cd02440">
    <property type="entry name" value="AdoMet_MTases"/>
    <property type="match status" value="1"/>
</dbReference>
<protein>
    <submittedName>
        <fullName evidence="4">Methyltransferase small domain-containing protein</fullName>
    </submittedName>
</protein>